<comment type="caution">
    <text evidence="1">The sequence shown here is derived from an EMBL/GenBank/DDBJ whole genome shotgun (WGS) entry which is preliminary data.</text>
</comment>
<accession>A0ABP9Y5P4</accession>
<protein>
    <submittedName>
        <fullName evidence="1">Uncharacterized protein</fullName>
    </submittedName>
</protein>
<sequence length="130" mass="14418">MASIYAPLCFQDYYHLDVSVDDVDVDGMESEDEETGEVEFDEGAIKCVDDYIFELLQGGGVEMDMDSTPLDWYIRANNIDGVSLSVENITHGPARPSMHTPNIANNSSLDTRLASEGRLRRAAATTPYDY</sequence>
<evidence type="ECO:0000313" key="1">
    <source>
        <dbReference type="EMBL" id="GAA5802303.1"/>
    </source>
</evidence>
<evidence type="ECO:0000313" key="2">
    <source>
        <dbReference type="Proteomes" id="UP001476247"/>
    </source>
</evidence>
<dbReference type="Proteomes" id="UP001476247">
    <property type="component" value="Unassembled WGS sequence"/>
</dbReference>
<dbReference type="EMBL" id="BAABUJ010000022">
    <property type="protein sequence ID" value="GAA5802303.1"/>
    <property type="molecule type" value="Genomic_DNA"/>
</dbReference>
<proteinExistence type="predicted"/>
<name>A0ABP9Y5P4_9FUNG</name>
<organism evidence="1 2">
    <name type="scientific">Helicostylum pulchrum</name>
    <dbReference type="NCBI Taxonomy" id="562976"/>
    <lineage>
        <taxon>Eukaryota</taxon>
        <taxon>Fungi</taxon>
        <taxon>Fungi incertae sedis</taxon>
        <taxon>Mucoromycota</taxon>
        <taxon>Mucoromycotina</taxon>
        <taxon>Mucoromycetes</taxon>
        <taxon>Mucorales</taxon>
        <taxon>Mucorineae</taxon>
        <taxon>Mucoraceae</taxon>
        <taxon>Helicostylum</taxon>
    </lineage>
</organism>
<reference evidence="1 2" key="1">
    <citation type="submission" date="2024-04" db="EMBL/GenBank/DDBJ databases">
        <title>genome sequences of Mucor flavus KT1a and Helicostylum pulchrum KT1b strains isolation_sourced from the surface of a dry-aged beef.</title>
        <authorList>
            <person name="Toyotome T."/>
            <person name="Hosono M."/>
            <person name="Torimaru M."/>
            <person name="Fukuda K."/>
            <person name="Mikami N."/>
        </authorList>
    </citation>
    <scope>NUCLEOTIDE SEQUENCE [LARGE SCALE GENOMIC DNA]</scope>
    <source>
        <strain evidence="1 2">KT1b</strain>
    </source>
</reference>
<keyword evidence="2" id="KW-1185">Reference proteome</keyword>
<gene>
    <name evidence="1" type="ORF">HPULCUR_007767</name>
</gene>